<dbReference type="InterPro" id="IPR018506">
    <property type="entry name" value="Cyt_B5_heme-BS"/>
</dbReference>
<keyword evidence="8" id="KW-0249">Electron transport</keyword>
<keyword evidence="2" id="KW-0813">Transport</keyword>
<keyword evidence="3 13" id="KW-0349">Heme</keyword>
<keyword evidence="16" id="KW-1185">Reference proteome</keyword>
<evidence type="ECO:0000256" key="8">
    <source>
        <dbReference type="ARBA" id="ARBA00022982"/>
    </source>
</evidence>
<evidence type="ECO:0000256" key="1">
    <source>
        <dbReference type="ARBA" id="ARBA00004131"/>
    </source>
</evidence>
<protein>
    <submittedName>
        <fullName evidence="15">Cytochrome b5-like heme/steroid binding domain-containing protein</fullName>
    </submittedName>
</protein>
<dbReference type="SUPFAM" id="SSF55856">
    <property type="entry name" value="Cytochrome b5-like heme/steroid binding domain"/>
    <property type="match status" value="1"/>
</dbReference>
<comment type="similarity">
    <text evidence="12 13">Belongs to the cytochrome b5 family.</text>
</comment>
<dbReference type="PRINTS" id="PR00363">
    <property type="entry name" value="CYTOCHROMEB5"/>
</dbReference>
<evidence type="ECO:0000256" key="13">
    <source>
        <dbReference type="RuleBase" id="RU362121"/>
    </source>
</evidence>
<comment type="subcellular location">
    <subcellularLocation>
        <location evidence="1">Endoplasmic reticulum membrane</location>
        <topology evidence="1">Single-pass membrane protein</topology>
        <orientation evidence="1">Cytoplasmic side</orientation>
    </subcellularLocation>
    <subcellularLocation>
        <location evidence="11">Microsome membrane</location>
        <topology evidence="11">Single-pass membrane protein</topology>
        <orientation evidence="11">Cytoplasmic side</orientation>
    </subcellularLocation>
</comment>
<dbReference type="PANTHER" id="PTHR19359">
    <property type="entry name" value="CYTOCHROME B5"/>
    <property type="match status" value="1"/>
</dbReference>
<keyword evidence="9 13" id="KW-0408">Iron</keyword>
<evidence type="ECO:0000256" key="11">
    <source>
        <dbReference type="ARBA" id="ARBA00037877"/>
    </source>
</evidence>
<dbReference type="EMBL" id="JAJTJA010000003">
    <property type="protein sequence ID" value="KAH8701521.1"/>
    <property type="molecule type" value="Genomic_DNA"/>
</dbReference>
<dbReference type="InterPro" id="IPR036400">
    <property type="entry name" value="Cyt_B5-like_heme/steroid_sf"/>
</dbReference>
<evidence type="ECO:0000256" key="6">
    <source>
        <dbReference type="ARBA" id="ARBA00022824"/>
    </source>
</evidence>
<feature type="domain" description="Cytochrome b5 heme-binding" evidence="14">
    <location>
        <begin position="2"/>
        <end position="78"/>
    </location>
</feature>
<keyword evidence="7" id="KW-0492">Microsome</keyword>
<dbReference type="AlphaFoldDB" id="A0AAD4KWB0"/>
<dbReference type="PROSITE" id="PS50255">
    <property type="entry name" value="CYTOCHROME_B5_2"/>
    <property type="match status" value="1"/>
</dbReference>
<dbReference type="InterPro" id="IPR050668">
    <property type="entry name" value="Cytochrome_b5"/>
</dbReference>
<gene>
    <name evidence="15" type="ORF">BGW36DRAFT_290646</name>
</gene>
<dbReference type="FunFam" id="3.10.120.10:FF:000002">
    <property type="entry name" value="Cytochrome b5 type B"/>
    <property type="match status" value="1"/>
</dbReference>
<dbReference type="Proteomes" id="UP001201262">
    <property type="component" value="Unassembled WGS sequence"/>
</dbReference>
<evidence type="ECO:0000259" key="14">
    <source>
        <dbReference type="PROSITE" id="PS50255"/>
    </source>
</evidence>
<accession>A0AAD4KWB0</accession>
<dbReference type="PROSITE" id="PS00191">
    <property type="entry name" value="CYTOCHROME_B5_1"/>
    <property type="match status" value="1"/>
</dbReference>
<dbReference type="GO" id="GO:0046872">
    <property type="term" value="F:metal ion binding"/>
    <property type="evidence" value="ECO:0007669"/>
    <property type="project" value="UniProtKB-UniRule"/>
</dbReference>
<reference evidence="15" key="1">
    <citation type="submission" date="2021-12" db="EMBL/GenBank/DDBJ databases">
        <title>Convergent genome expansion in fungi linked to evolution of root-endophyte symbiosis.</title>
        <authorList>
            <consortium name="DOE Joint Genome Institute"/>
            <person name="Ke Y.-H."/>
            <person name="Bonito G."/>
            <person name="Liao H.-L."/>
            <person name="Looney B."/>
            <person name="Rojas-Flechas A."/>
            <person name="Nash J."/>
            <person name="Hameed K."/>
            <person name="Schadt C."/>
            <person name="Martin F."/>
            <person name="Crous P.W."/>
            <person name="Miettinen O."/>
            <person name="Magnuson J.K."/>
            <person name="Labbe J."/>
            <person name="Jacobson D."/>
            <person name="Doktycz M.J."/>
            <person name="Veneault-Fourrey C."/>
            <person name="Kuo A."/>
            <person name="Mondo S."/>
            <person name="Calhoun S."/>
            <person name="Riley R."/>
            <person name="Ohm R."/>
            <person name="LaButti K."/>
            <person name="Andreopoulos B."/>
            <person name="Pangilinan J."/>
            <person name="Nolan M."/>
            <person name="Tritt A."/>
            <person name="Clum A."/>
            <person name="Lipzen A."/>
            <person name="Daum C."/>
            <person name="Barry K."/>
            <person name="Grigoriev I.V."/>
            <person name="Vilgalys R."/>
        </authorList>
    </citation>
    <scope>NUCLEOTIDE SEQUENCE</scope>
    <source>
        <strain evidence="15">PMI_201</strain>
    </source>
</reference>
<keyword evidence="6" id="KW-0256">Endoplasmic reticulum</keyword>
<dbReference type="GO" id="GO:0020037">
    <property type="term" value="F:heme binding"/>
    <property type="evidence" value="ECO:0007669"/>
    <property type="project" value="UniProtKB-UniRule"/>
</dbReference>
<name>A0AAD4KWB0_9EURO</name>
<dbReference type="SMART" id="SM01117">
    <property type="entry name" value="Cyt-b5"/>
    <property type="match status" value="1"/>
</dbReference>
<dbReference type="Pfam" id="PF00173">
    <property type="entry name" value="Cyt-b5"/>
    <property type="match status" value="1"/>
</dbReference>
<dbReference type="RefSeq" id="XP_046074897.1">
    <property type="nucleotide sequence ID" value="XM_046210774.1"/>
</dbReference>
<evidence type="ECO:0000256" key="7">
    <source>
        <dbReference type="ARBA" id="ARBA00022848"/>
    </source>
</evidence>
<evidence type="ECO:0000313" key="15">
    <source>
        <dbReference type="EMBL" id="KAH8701521.1"/>
    </source>
</evidence>
<comment type="caution">
    <text evidence="15">The sequence shown here is derived from an EMBL/GenBank/DDBJ whole genome shotgun (WGS) entry which is preliminary data.</text>
</comment>
<dbReference type="InterPro" id="IPR001199">
    <property type="entry name" value="Cyt_B5-like_heme/steroid-bd"/>
</dbReference>
<evidence type="ECO:0000256" key="9">
    <source>
        <dbReference type="ARBA" id="ARBA00023004"/>
    </source>
</evidence>
<dbReference type="GeneID" id="70241061"/>
<organism evidence="15 16">
    <name type="scientific">Talaromyces proteolyticus</name>
    <dbReference type="NCBI Taxonomy" id="1131652"/>
    <lineage>
        <taxon>Eukaryota</taxon>
        <taxon>Fungi</taxon>
        <taxon>Dikarya</taxon>
        <taxon>Ascomycota</taxon>
        <taxon>Pezizomycotina</taxon>
        <taxon>Eurotiomycetes</taxon>
        <taxon>Eurotiomycetidae</taxon>
        <taxon>Eurotiales</taxon>
        <taxon>Trichocomaceae</taxon>
        <taxon>Talaromyces</taxon>
        <taxon>Talaromyces sect. Bacilispori</taxon>
    </lineage>
</organism>
<evidence type="ECO:0000256" key="3">
    <source>
        <dbReference type="ARBA" id="ARBA00022617"/>
    </source>
</evidence>
<evidence type="ECO:0000256" key="10">
    <source>
        <dbReference type="ARBA" id="ARBA00023136"/>
    </source>
</evidence>
<evidence type="ECO:0000256" key="5">
    <source>
        <dbReference type="ARBA" id="ARBA00022723"/>
    </source>
</evidence>
<proteinExistence type="inferred from homology"/>
<dbReference type="GO" id="GO:0005789">
    <property type="term" value="C:endoplasmic reticulum membrane"/>
    <property type="evidence" value="ECO:0007669"/>
    <property type="project" value="UniProtKB-SubCell"/>
</dbReference>
<sequence>MSRKLTHADVAEHTDRHNLWMIIHENVLDLCQFIKEHPGGEEVLMDQAGKDASAAFDNVGHSPEARDILKTLTIGVLEKQV</sequence>
<keyword evidence="10" id="KW-0472">Membrane</keyword>
<keyword evidence="5 13" id="KW-0479">Metal-binding</keyword>
<evidence type="ECO:0000256" key="4">
    <source>
        <dbReference type="ARBA" id="ARBA00022692"/>
    </source>
</evidence>
<keyword evidence="4" id="KW-0812">Transmembrane</keyword>
<dbReference type="Gene3D" id="3.10.120.10">
    <property type="entry name" value="Cytochrome b5-like heme/steroid binding domain"/>
    <property type="match status" value="1"/>
</dbReference>
<evidence type="ECO:0000256" key="2">
    <source>
        <dbReference type="ARBA" id="ARBA00022448"/>
    </source>
</evidence>
<evidence type="ECO:0000313" key="16">
    <source>
        <dbReference type="Proteomes" id="UP001201262"/>
    </source>
</evidence>
<dbReference type="PANTHER" id="PTHR19359:SF150">
    <property type="entry name" value="CYTOCHROME B5"/>
    <property type="match status" value="1"/>
</dbReference>
<evidence type="ECO:0000256" key="12">
    <source>
        <dbReference type="ARBA" id="ARBA00038168"/>
    </source>
</evidence>